<organism evidence="1 2">
    <name type="scientific">Lepeophtheirus salmonis</name>
    <name type="common">Salmon louse</name>
    <name type="synonym">Caligus salmonis</name>
    <dbReference type="NCBI Taxonomy" id="72036"/>
    <lineage>
        <taxon>Eukaryota</taxon>
        <taxon>Metazoa</taxon>
        <taxon>Ecdysozoa</taxon>
        <taxon>Arthropoda</taxon>
        <taxon>Crustacea</taxon>
        <taxon>Multicrustacea</taxon>
        <taxon>Hexanauplia</taxon>
        <taxon>Copepoda</taxon>
        <taxon>Siphonostomatoida</taxon>
        <taxon>Caligidae</taxon>
        <taxon>Lepeophtheirus</taxon>
    </lineage>
</organism>
<accession>A0A7R8D517</accession>
<protein>
    <submittedName>
        <fullName evidence="1">(salmon louse) hypothetical protein</fullName>
    </submittedName>
</protein>
<proteinExistence type="predicted"/>
<gene>
    <name evidence="1" type="ORF">LSAA_12195</name>
</gene>
<dbReference type="EMBL" id="HG994585">
    <property type="protein sequence ID" value="CAF2976248.1"/>
    <property type="molecule type" value="Genomic_DNA"/>
</dbReference>
<evidence type="ECO:0000313" key="2">
    <source>
        <dbReference type="Proteomes" id="UP000675881"/>
    </source>
</evidence>
<keyword evidence="2" id="KW-1185">Reference proteome</keyword>
<evidence type="ECO:0000313" key="1">
    <source>
        <dbReference type="EMBL" id="CAF2976248.1"/>
    </source>
</evidence>
<dbReference type="Proteomes" id="UP000675881">
    <property type="component" value="Chromosome 6"/>
</dbReference>
<dbReference type="AlphaFoldDB" id="A0A7R8D517"/>
<name>A0A7R8D517_LEPSM</name>
<sequence>MGSCSQNQDLASIRKGIKLCSSVMAMIFFNPDDEKRFFTGIVGTEMKSVFHNIKLIVATSKEVLSSNWEYAGGIGDHPMCKDIVSALIVLEDFISNGTVNMLESCTEQLQLFKSKISSWGTYLNRRNRTHVDGYPNPKGFRNRKAYSDELRIKTINCSYCSGVDISWRYTFGSADLQSAVPVHDYLIQSFTHF</sequence>
<reference evidence="1" key="1">
    <citation type="submission" date="2021-02" db="EMBL/GenBank/DDBJ databases">
        <authorList>
            <person name="Bekaert M."/>
        </authorList>
    </citation>
    <scope>NUCLEOTIDE SEQUENCE</scope>
    <source>
        <strain evidence="1">IoA-00</strain>
    </source>
</reference>